<evidence type="ECO:0000313" key="4">
    <source>
        <dbReference type="Proteomes" id="UP000238220"/>
    </source>
</evidence>
<dbReference type="OrthoDB" id="9132167at2"/>
<dbReference type="Pfam" id="PF01035">
    <property type="entry name" value="DNA_binding_1"/>
    <property type="match status" value="1"/>
</dbReference>
<accession>A0A2S5TJM9</accession>
<dbReference type="SUPFAM" id="SSF46767">
    <property type="entry name" value="Methylated DNA-protein cysteine methyltransferase, C-terminal domain"/>
    <property type="match status" value="1"/>
</dbReference>
<dbReference type="PANTHER" id="PTHR42942:SF1">
    <property type="entry name" value="ALKYLTRANSFERASE-LIKE PROTEIN 1"/>
    <property type="match status" value="1"/>
</dbReference>
<evidence type="ECO:0000259" key="2">
    <source>
        <dbReference type="Pfam" id="PF01035"/>
    </source>
</evidence>
<dbReference type="AlphaFoldDB" id="A0A2S5TJM9"/>
<organism evidence="3 4">
    <name type="scientific">Solimonas fluminis</name>
    <dbReference type="NCBI Taxonomy" id="2086571"/>
    <lineage>
        <taxon>Bacteria</taxon>
        <taxon>Pseudomonadati</taxon>
        <taxon>Pseudomonadota</taxon>
        <taxon>Gammaproteobacteria</taxon>
        <taxon>Nevskiales</taxon>
        <taxon>Nevskiaceae</taxon>
        <taxon>Solimonas</taxon>
    </lineage>
</organism>
<dbReference type="InterPro" id="IPR052520">
    <property type="entry name" value="ATL_DNA_repair"/>
</dbReference>
<dbReference type="Proteomes" id="UP000238220">
    <property type="component" value="Unassembled WGS sequence"/>
</dbReference>
<dbReference type="GO" id="GO:0008168">
    <property type="term" value="F:methyltransferase activity"/>
    <property type="evidence" value="ECO:0007669"/>
    <property type="project" value="UniProtKB-KW"/>
</dbReference>
<dbReference type="InterPro" id="IPR036217">
    <property type="entry name" value="MethylDNA_cys_MeTrfase_DNAb"/>
</dbReference>
<dbReference type="InterPro" id="IPR014048">
    <property type="entry name" value="MethylDNA_cys_MeTrfase_DNA-bd"/>
</dbReference>
<evidence type="ECO:0000256" key="1">
    <source>
        <dbReference type="ARBA" id="ARBA00022763"/>
    </source>
</evidence>
<keyword evidence="1" id="KW-0227">DNA damage</keyword>
<feature type="domain" description="Methylated-DNA-[protein]-cysteine S-methyltransferase DNA binding" evidence="2">
    <location>
        <begin position="9"/>
        <end position="88"/>
    </location>
</feature>
<dbReference type="InterPro" id="IPR036388">
    <property type="entry name" value="WH-like_DNA-bd_sf"/>
</dbReference>
<dbReference type="CDD" id="cd06445">
    <property type="entry name" value="ATase"/>
    <property type="match status" value="1"/>
</dbReference>
<sequence>MGKLQEDFEKIWATIRRVPLGRVATYGQIAAEAGFVRRPRLTAQALAHVPPGMEIPWHRIINAQGKSSMPEGSRGNREQLKRLKNEGVKIVKGKIDLEVYRWRPRSLAPLLD</sequence>
<keyword evidence="3" id="KW-0808">Transferase</keyword>
<protein>
    <submittedName>
        <fullName evidence="3">Cysteine methyltransferase</fullName>
    </submittedName>
</protein>
<name>A0A2S5TJM9_9GAMM</name>
<reference evidence="3 4" key="1">
    <citation type="submission" date="2018-02" db="EMBL/GenBank/DDBJ databases">
        <title>Genome sequencing of Solimonas sp. HR-BB.</title>
        <authorList>
            <person name="Lee Y."/>
            <person name="Jeon C.O."/>
        </authorList>
    </citation>
    <scope>NUCLEOTIDE SEQUENCE [LARGE SCALE GENOMIC DNA]</scope>
    <source>
        <strain evidence="3 4">HR-BB</strain>
    </source>
</reference>
<comment type="caution">
    <text evidence="3">The sequence shown here is derived from an EMBL/GenBank/DDBJ whole genome shotgun (WGS) entry which is preliminary data.</text>
</comment>
<dbReference type="GO" id="GO:0032259">
    <property type="term" value="P:methylation"/>
    <property type="evidence" value="ECO:0007669"/>
    <property type="project" value="UniProtKB-KW"/>
</dbReference>
<keyword evidence="3" id="KW-0489">Methyltransferase</keyword>
<dbReference type="GO" id="GO:0006281">
    <property type="term" value="P:DNA repair"/>
    <property type="evidence" value="ECO:0007669"/>
    <property type="project" value="InterPro"/>
</dbReference>
<dbReference type="Gene3D" id="1.10.10.10">
    <property type="entry name" value="Winged helix-like DNA-binding domain superfamily/Winged helix DNA-binding domain"/>
    <property type="match status" value="1"/>
</dbReference>
<evidence type="ECO:0000313" key="3">
    <source>
        <dbReference type="EMBL" id="PPE75152.1"/>
    </source>
</evidence>
<dbReference type="PANTHER" id="PTHR42942">
    <property type="entry name" value="6-O-METHYLGUANINE DNA METHYLTRANSFERASE"/>
    <property type="match status" value="1"/>
</dbReference>
<gene>
    <name evidence="3" type="ORF">C3942_05605</name>
</gene>
<dbReference type="RefSeq" id="WP_104229378.1">
    <property type="nucleotide sequence ID" value="NZ_PSNW01000002.1"/>
</dbReference>
<keyword evidence="4" id="KW-1185">Reference proteome</keyword>
<dbReference type="EMBL" id="PSNW01000002">
    <property type="protein sequence ID" value="PPE75152.1"/>
    <property type="molecule type" value="Genomic_DNA"/>
</dbReference>
<proteinExistence type="predicted"/>